<dbReference type="SUPFAM" id="SSF55811">
    <property type="entry name" value="Nudix"/>
    <property type="match status" value="1"/>
</dbReference>
<dbReference type="InterPro" id="IPR015797">
    <property type="entry name" value="NUDIX_hydrolase-like_dom_sf"/>
</dbReference>
<accession>A0AAV9J097</accession>
<keyword evidence="3" id="KW-1185">Reference proteome</keyword>
<dbReference type="AlphaFoldDB" id="A0AAV9J097"/>
<dbReference type="InterPro" id="IPR000086">
    <property type="entry name" value="NUDIX_hydrolase_dom"/>
</dbReference>
<organism evidence="2 3">
    <name type="scientific">Cyanidium caldarium</name>
    <name type="common">Red alga</name>
    <dbReference type="NCBI Taxonomy" id="2771"/>
    <lineage>
        <taxon>Eukaryota</taxon>
        <taxon>Rhodophyta</taxon>
        <taxon>Bangiophyceae</taxon>
        <taxon>Cyanidiales</taxon>
        <taxon>Cyanidiaceae</taxon>
        <taxon>Cyanidium</taxon>
    </lineage>
</organism>
<dbReference type="EMBL" id="JANCYW010000012">
    <property type="protein sequence ID" value="KAK4537438.1"/>
    <property type="molecule type" value="Genomic_DNA"/>
</dbReference>
<name>A0AAV9J097_CYACA</name>
<dbReference type="PROSITE" id="PS51462">
    <property type="entry name" value="NUDIX"/>
    <property type="match status" value="1"/>
</dbReference>
<protein>
    <recommendedName>
        <fullName evidence="1">Nudix hydrolase domain-containing protein</fullName>
    </recommendedName>
</protein>
<sequence length="214" mass="24519">MSSNPCATTLSQASDAWSELLDVIDPTDPDGERILAQADRLAVHRRGLLHRSVHVLFTRATTADNSLELLLQRRSERKAIGPGRWDLTCAEHVTAGETFMDAARRGLYEELHYRCDVHPEYPLQDWSGAPARLQLYDYPELGLADYEWNRLYRVHFPSVRAADDALRSLQADAAEVSAWQWMPASSLRTQLRDHPEAFTPWFRDQFHQHLPVCI</sequence>
<feature type="domain" description="Nudix hydrolase" evidence="1">
    <location>
        <begin position="48"/>
        <end position="204"/>
    </location>
</feature>
<evidence type="ECO:0000259" key="1">
    <source>
        <dbReference type="PROSITE" id="PS51462"/>
    </source>
</evidence>
<dbReference type="PANTHER" id="PTHR10885:SF20">
    <property type="entry name" value="NUDIX HYDROLASE DOMAIN-CONTAINING PROTEIN"/>
    <property type="match status" value="1"/>
</dbReference>
<gene>
    <name evidence="2" type="ORF">CDCA_CDCA12G3463</name>
</gene>
<dbReference type="Pfam" id="PF00293">
    <property type="entry name" value="NUDIX"/>
    <property type="match status" value="1"/>
</dbReference>
<dbReference type="Gene3D" id="3.90.79.10">
    <property type="entry name" value="Nucleoside Triphosphate Pyrophosphohydrolase"/>
    <property type="match status" value="1"/>
</dbReference>
<dbReference type="PANTHER" id="PTHR10885">
    <property type="entry name" value="ISOPENTENYL-DIPHOSPHATE DELTA-ISOMERASE"/>
    <property type="match status" value="1"/>
</dbReference>
<evidence type="ECO:0000313" key="3">
    <source>
        <dbReference type="Proteomes" id="UP001301350"/>
    </source>
</evidence>
<comment type="caution">
    <text evidence="2">The sequence shown here is derived from an EMBL/GenBank/DDBJ whole genome shotgun (WGS) entry which is preliminary data.</text>
</comment>
<proteinExistence type="predicted"/>
<reference evidence="2 3" key="1">
    <citation type="submission" date="2022-07" db="EMBL/GenBank/DDBJ databases">
        <title>Genome-wide signatures of adaptation to extreme environments.</title>
        <authorList>
            <person name="Cho C.H."/>
            <person name="Yoon H.S."/>
        </authorList>
    </citation>
    <scope>NUCLEOTIDE SEQUENCE [LARGE SCALE GENOMIC DNA]</scope>
    <source>
        <strain evidence="2 3">DBV 063 E5</strain>
    </source>
</reference>
<dbReference type="GO" id="GO:0009240">
    <property type="term" value="P:isopentenyl diphosphate biosynthetic process"/>
    <property type="evidence" value="ECO:0007669"/>
    <property type="project" value="TreeGrafter"/>
</dbReference>
<dbReference type="GO" id="GO:0005737">
    <property type="term" value="C:cytoplasm"/>
    <property type="evidence" value="ECO:0007669"/>
    <property type="project" value="TreeGrafter"/>
</dbReference>
<dbReference type="GO" id="GO:0004452">
    <property type="term" value="F:isopentenyl-diphosphate delta-isomerase activity"/>
    <property type="evidence" value="ECO:0007669"/>
    <property type="project" value="TreeGrafter"/>
</dbReference>
<evidence type="ECO:0000313" key="2">
    <source>
        <dbReference type="EMBL" id="KAK4537438.1"/>
    </source>
</evidence>
<dbReference type="Proteomes" id="UP001301350">
    <property type="component" value="Unassembled WGS sequence"/>
</dbReference>